<evidence type="ECO:0008006" key="4">
    <source>
        <dbReference type="Google" id="ProtNLM"/>
    </source>
</evidence>
<dbReference type="Gene3D" id="3.30.40.10">
    <property type="entry name" value="Zinc/RING finger domain, C3HC4 (zinc finger)"/>
    <property type="match status" value="1"/>
</dbReference>
<evidence type="ECO:0000256" key="1">
    <source>
        <dbReference type="SAM" id="MobiDB-lite"/>
    </source>
</evidence>
<dbReference type="InterPro" id="IPR013083">
    <property type="entry name" value="Znf_RING/FYVE/PHD"/>
</dbReference>
<evidence type="ECO:0000313" key="2">
    <source>
        <dbReference type="EMBL" id="TRY79442.1"/>
    </source>
</evidence>
<dbReference type="AlphaFoldDB" id="A0A553PP39"/>
<accession>A0A553PP39</accession>
<dbReference type="Proteomes" id="UP000318571">
    <property type="component" value="Chromosome 6"/>
</dbReference>
<sequence>MPVPDEGTATGAWFQDPKKTIIGKQTDRGPSNINNELTAFVDPGEYSVFHLRSRNASNGAGAKCQRLLSVFFLQDRLVHSMSRDDIEKADNPEEECVVCCQARSVMQVAPCGHQCQCRLCFVQNIQDAVANRDLPLRCLICNAKILRVKNNSKYGSGQDHPVHNALTGAPKFPKSVSGYSLQQNNGMPHSASNYSMSSAQEGKVSSPSGKENEAITPESDRSLTNQQSPKSIDSRIRAIQGYVRVPMDGGDDEDENVAPFATSTEQESSTQAPSGVANGKSRLQMTRDNFRRSNSEGSQPQASHPKPGLLRRLSANDKHHSRRFSKSPELAETTFTMTTIEEENEISISLKNLAQTSKDDDKSGSTN</sequence>
<feature type="compositionally biased region" description="Basic and acidic residues" evidence="1">
    <location>
        <begin position="210"/>
        <end position="221"/>
    </location>
</feature>
<dbReference type="EMBL" id="VCGU01000002">
    <property type="protein sequence ID" value="TRY79442.1"/>
    <property type="molecule type" value="Genomic_DNA"/>
</dbReference>
<feature type="compositionally biased region" description="Polar residues" evidence="1">
    <location>
        <begin position="177"/>
        <end position="209"/>
    </location>
</feature>
<feature type="region of interest" description="Disordered" evidence="1">
    <location>
        <begin position="174"/>
        <end position="336"/>
    </location>
</feature>
<feature type="compositionally biased region" description="Polar residues" evidence="1">
    <location>
        <begin position="261"/>
        <end position="273"/>
    </location>
</feature>
<gene>
    <name evidence="2" type="ORF">TCAL_16008</name>
</gene>
<dbReference type="STRING" id="6832.A0A553PP39"/>
<name>A0A553PP39_TIGCA</name>
<feature type="compositionally biased region" description="Polar residues" evidence="1">
    <location>
        <begin position="222"/>
        <end position="231"/>
    </location>
</feature>
<organism evidence="2 3">
    <name type="scientific">Tigriopus californicus</name>
    <name type="common">Marine copepod</name>
    <dbReference type="NCBI Taxonomy" id="6832"/>
    <lineage>
        <taxon>Eukaryota</taxon>
        <taxon>Metazoa</taxon>
        <taxon>Ecdysozoa</taxon>
        <taxon>Arthropoda</taxon>
        <taxon>Crustacea</taxon>
        <taxon>Multicrustacea</taxon>
        <taxon>Hexanauplia</taxon>
        <taxon>Copepoda</taxon>
        <taxon>Harpacticoida</taxon>
        <taxon>Harpacticidae</taxon>
        <taxon>Tigriopus</taxon>
    </lineage>
</organism>
<keyword evidence="3" id="KW-1185">Reference proteome</keyword>
<comment type="caution">
    <text evidence="2">The sequence shown here is derived from an EMBL/GenBank/DDBJ whole genome shotgun (WGS) entry which is preliminary data.</text>
</comment>
<proteinExistence type="predicted"/>
<protein>
    <recommendedName>
        <fullName evidence="4">RING-type domain-containing protein</fullName>
    </recommendedName>
</protein>
<evidence type="ECO:0000313" key="3">
    <source>
        <dbReference type="Proteomes" id="UP000318571"/>
    </source>
</evidence>
<reference evidence="2 3" key="1">
    <citation type="journal article" date="2018" name="Nat. Ecol. Evol.">
        <title>Genomic signatures of mitonuclear coevolution across populations of Tigriopus californicus.</title>
        <authorList>
            <person name="Barreto F.S."/>
            <person name="Watson E.T."/>
            <person name="Lima T.G."/>
            <person name="Willett C.S."/>
            <person name="Edmands S."/>
            <person name="Li W."/>
            <person name="Burton R.S."/>
        </authorList>
    </citation>
    <scope>NUCLEOTIDE SEQUENCE [LARGE SCALE GENOMIC DNA]</scope>
    <source>
        <strain evidence="2 3">San Diego</strain>
    </source>
</reference>